<dbReference type="GO" id="GO:0007035">
    <property type="term" value="P:vacuolar acidification"/>
    <property type="evidence" value="ECO:0007669"/>
    <property type="project" value="TreeGrafter"/>
</dbReference>
<evidence type="ECO:0000256" key="3">
    <source>
        <dbReference type="ARBA" id="ARBA00022448"/>
    </source>
</evidence>
<feature type="transmembrane region" description="Helical" evidence="8">
    <location>
        <begin position="356"/>
        <end position="380"/>
    </location>
</feature>
<dbReference type="Proteomes" id="UP000595332">
    <property type="component" value="Chromosome"/>
</dbReference>
<feature type="transmembrane region" description="Helical" evidence="8">
    <location>
        <begin position="430"/>
        <end position="448"/>
    </location>
</feature>
<dbReference type="GO" id="GO:0016471">
    <property type="term" value="C:vacuolar proton-transporting V-type ATPase complex"/>
    <property type="evidence" value="ECO:0007669"/>
    <property type="project" value="TreeGrafter"/>
</dbReference>
<dbReference type="PANTHER" id="PTHR11629:SF63">
    <property type="entry name" value="V-TYPE PROTON ATPASE SUBUNIT A"/>
    <property type="match status" value="1"/>
</dbReference>
<dbReference type="GO" id="GO:0016787">
    <property type="term" value="F:hydrolase activity"/>
    <property type="evidence" value="ECO:0007669"/>
    <property type="project" value="UniProtKB-KW"/>
</dbReference>
<evidence type="ECO:0000256" key="5">
    <source>
        <dbReference type="ARBA" id="ARBA00022989"/>
    </source>
</evidence>
<evidence type="ECO:0000256" key="8">
    <source>
        <dbReference type="SAM" id="Phobius"/>
    </source>
</evidence>
<comment type="similarity">
    <text evidence="2">Belongs to the V-ATPase 116 kDa subunit family.</text>
</comment>
<evidence type="ECO:0000256" key="2">
    <source>
        <dbReference type="ARBA" id="ARBA00009904"/>
    </source>
</evidence>
<dbReference type="GO" id="GO:0051117">
    <property type="term" value="F:ATPase binding"/>
    <property type="evidence" value="ECO:0007669"/>
    <property type="project" value="TreeGrafter"/>
</dbReference>
<dbReference type="RefSeq" id="WP_201349126.1">
    <property type="nucleotide sequence ID" value="NZ_AP014546.1"/>
</dbReference>
<feature type="transmembrane region" description="Helical" evidence="8">
    <location>
        <begin position="400"/>
        <end position="423"/>
    </location>
</feature>
<organism evidence="9 10">
    <name type="scientific">Neptunomonas japonica JAMM 1380</name>
    <dbReference type="NCBI Taxonomy" id="1441457"/>
    <lineage>
        <taxon>Bacteria</taxon>
        <taxon>Pseudomonadati</taxon>
        <taxon>Pseudomonadota</taxon>
        <taxon>Gammaproteobacteria</taxon>
        <taxon>Oceanospirillales</taxon>
        <taxon>Oceanospirillaceae</taxon>
        <taxon>Neptunomonas</taxon>
    </lineage>
</organism>
<evidence type="ECO:0000256" key="7">
    <source>
        <dbReference type="ARBA" id="ARBA00023136"/>
    </source>
</evidence>
<keyword evidence="5 8" id="KW-1133">Transmembrane helix</keyword>
<gene>
    <name evidence="9" type="primary">ntpI</name>
    <name evidence="9" type="ORF">NEJAP_0465</name>
</gene>
<feature type="transmembrane region" description="Helical" evidence="8">
    <location>
        <begin position="534"/>
        <end position="558"/>
    </location>
</feature>
<evidence type="ECO:0000256" key="1">
    <source>
        <dbReference type="ARBA" id="ARBA00004141"/>
    </source>
</evidence>
<evidence type="ECO:0000256" key="4">
    <source>
        <dbReference type="ARBA" id="ARBA00022692"/>
    </source>
</evidence>
<name>A0A7R6PL13_9GAMM</name>
<keyword evidence="10" id="KW-1185">Reference proteome</keyword>
<accession>A0A7R6PL13</accession>
<keyword evidence="9" id="KW-0378">Hydrolase</keyword>
<dbReference type="GO" id="GO:0046961">
    <property type="term" value="F:proton-transporting ATPase activity, rotational mechanism"/>
    <property type="evidence" value="ECO:0007669"/>
    <property type="project" value="InterPro"/>
</dbReference>
<feature type="transmembrane region" description="Helical" evidence="8">
    <location>
        <begin position="501"/>
        <end position="522"/>
    </location>
</feature>
<evidence type="ECO:0000313" key="9">
    <source>
        <dbReference type="EMBL" id="BBB28422.1"/>
    </source>
</evidence>
<feature type="transmembrane region" description="Helical" evidence="8">
    <location>
        <begin position="454"/>
        <end position="471"/>
    </location>
</feature>
<keyword evidence="3" id="KW-0813">Transport</keyword>
<keyword evidence="4 8" id="KW-0812">Transmembrane</keyword>
<dbReference type="GO" id="GO:0033179">
    <property type="term" value="C:proton-transporting V-type ATPase, V0 domain"/>
    <property type="evidence" value="ECO:0007669"/>
    <property type="project" value="InterPro"/>
</dbReference>
<evidence type="ECO:0000256" key="6">
    <source>
        <dbReference type="ARBA" id="ARBA00023065"/>
    </source>
</evidence>
<dbReference type="InterPro" id="IPR002490">
    <property type="entry name" value="V-ATPase_116kDa_su"/>
</dbReference>
<keyword evidence="6" id="KW-0406">Ion transport</keyword>
<proteinExistence type="inferred from homology"/>
<protein>
    <submittedName>
        <fullName evidence="9">V-type H+-transporting ATPase subunit I</fullName>
        <ecNumber evidence="9">3.6.3.14</ecNumber>
    </submittedName>
</protein>
<reference evidence="9 10" key="1">
    <citation type="journal article" date="2008" name="Int. J. Syst. Evol. Microbiol.">
        <title>Neptunomonas japonica sp. nov., an Osedax japonicus symbiont-like bacterium isolated from sediment adjacent to sperm whale carcasses off Kagoshima, Japan.</title>
        <authorList>
            <person name="Miyazaki M."/>
            <person name="Nogi Y."/>
            <person name="Fujiwara Y."/>
            <person name="Kawato M."/>
            <person name="Kubokawa K."/>
            <person name="Horikoshi K."/>
        </authorList>
    </citation>
    <scope>NUCLEOTIDE SEQUENCE [LARGE SCALE GENOMIC DNA]</scope>
    <source>
        <strain evidence="9 10">JAMM 1380</strain>
    </source>
</reference>
<evidence type="ECO:0000313" key="10">
    <source>
        <dbReference type="Proteomes" id="UP000595332"/>
    </source>
</evidence>
<dbReference type="EMBL" id="AP014546">
    <property type="protein sequence ID" value="BBB28422.1"/>
    <property type="molecule type" value="Genomic_DNA"/>
</dbReference>
<comment type="subcellular location">
    <subcellularLocation>
        <location evidence="1">Membrane</location>
        <topology evidence="1">Multi-pass membrane protein</topology>
    </subcellularLocation>
</comment>
<dbReference type="KEGG" id="njp:NEJAP_0465"/>
<keyword evidence="7 8" id="KW-0472">Membrane</keyword>
<dbReference type="PANTHER" id="PTHR11629">
    <property type="entry name" value="VACUOLAR PROTON ATPASES"/>
    <property type="match status" value="1"/>
</dbReference>
<dbReference type="AlphaFoldDB" id="A0A7R6PL13"/>
<sequence length="593" mass="66273">MSILQLKKATLIGLAESKPQILDALQSLGSLHIIPLAQQKKRPQPLLVDINSEQLSTVLGYLLGCSHKRRQVLSERHFDLVDVVRTTEKNRAERLQLLERREFLKKRIKDLKPWGSFGFPEHGELFDQRLWFYLVPNYRMNEVAKITLPWSIVHRDNRHSYVAVIAPDEPQVSLMPVQRTHTGAVPLDALVVELEDIEIAIETAEAERQALTRWIYALQLSEAGIGDQDALKKVNEQTLDRGEVFAIQGWVATQEIARLEAFAQKQSLVLQLSDPETDETPPTLLSNPAELAGGEEVVSFFQTPGYKGWDPSRVVFFSFVGFFALIMSDAGYSLMLALILMFYWRQMSLTQTGRRLRAMGVALSVAGFVWGVMVGSYFGASPPFAWLASFKVMDLHDFESMMKLSICIGAGHLILGNLMMAWVKRHTNQAYASLGWASAVVVGLSGWLQGIHSLHWVGFAAALLLVVVYSGQSKAWSLKRFLEGLLALTNVTKMFGDILSYLRLFALGLASASLAITFNQLAVDVATALPAIGLLFKVLILITGHLLNFVLTVVSGVIHGLRLNLIEFYNWSLADEGYAFQRFSKQEVTPWIT</sequence>
<feature type="transmembrane region" description="Helical" evidence="8">
    <location>
        <begin position="314"/>
        <end position="344"/>
    </location>
</feature>
<dbReference type="EC" id="3.6.3.14" evidence="9"/>